<organism evidence="4 5">
    <name type="scientific">Limosilactobacillus coleohominis 101-4-CHN</name>
    <dbReference type="NCBI Taxonomy" id="575594"/>
    <lineage>
        <taxon>Bacteria</taxon>
        <taxon>Bacillati</taxon>
        <taxon>Bacillota</taxon>
        <taxon>Bacilli</taxon>
        <taxon>Lactobacillales</taxon>
        <taxon>Lactobacillaceae</taxon>
        <taxon>Limosilactobacillus</taxon>
    </lineage>
</organism>
<dbReference type="Proteomes" id="UP000003987">
    <property type="component" value="Unassembled WGS sequence"/>
</dbReference>
<sequence>MTEKVLLTFKDIGKNHAGPKATHDIELILSNNGFKSKEFHLNLNSKIEKWYYAHFYFVKLFKNTNIDELVVQYPVYSRYIIRAIIKNFRKYSNGKLYFIVHDLEGLRLYKDDSIFGIEEIEFLNLVDGIVAHNPSMKKYLEEKGVKSKITCLDFFDYLVNEKNIYKNQKNNMNDRICFAGNLDKAPFINKMSLNSIKLDVYGINRSSLYKDGIEYKGVFPPDKLPLILNEKFGLVWDGDSIQCCNGTYGNYIKYNSPHKASLYLSAGIPIIVWKQSALSELVKKYNLGLSVNNLKNIEEVLHKIPNCEYNELKSNAIQYSKVIKSGQNIIRAIESLEN</sequence>
<feature type="domain" description="Glucosyltransferase 3-like C-terminal" evidence="3">
    <location>
        <begin position="176"/>
        <end position="333"/>
    </location>
</feature>
<dbReference type="OrthoDB" id="9790931at2"/>
<dbReference type="Pfam" id="PF26334">
    <property type="entry name" value="Gtf3_N"/>
    <property type="match status" value="1"/>
</dbReference>
<feature type="domain" description="Glucosyltransferase 3-like N-terminal" evidence="2">
    <location>
        <begin position="14"/>
        <end position="153"/>
    </location>
</feature>
<keyword evidence="1" id="KW-0808">Transferase</keyword>
<dbReference type="EMBL" id="GG698803">
    <property type="protein sequence ID" value="EEU30553.1"/>
    <property type="molecule type" value="Genomic_DNA"/>
</dbReference>
<evidence type="ECO:0000313" key="5">
    <source>
        <dbReference type="Proteomes" id="UP000003987"/>
    </source>
</evidence>
<evidence type="ECO:0008006" key="6">
    <source>
        <dbReference type="Google" id="ProtNLM"/>
    </source>
</evidence>
<proteinExistence type="predicted"/>
<protein>
    <recommendedName>
        <fullName evidence="6">Galactofuranosyltransferase</fullName>
    </recommendedName>
</protein>
<accession>C7XW37</accession>
<dbReference type="SUPFAM" id="SSF53756">
    <property type="entry name" value="UDP-Glycosyltransferase/glycogen phosphorylase"/>
    <property type="match status" value="1"/>
</dbReference>
<dbReference type="InterPro" id="IPR058591">
    <property type="entry name" value="Gtf3_N"/>
</dbReference>
<keyword evidence="5" id="KW-1185">Reference proteome</keyword>
<dbReference type="AlphaFoldDB" id="C7XW37"/>
<evidence type="ECO:0000313" key="4">
    <source>
        <dbReference type="EMBL" id="EEU30553.1"/>
    </source>
</evidence>
<dbReference type="Pfam" id="PF26337">
    <property type="entry name" value="Gtf3_C"/>
    <property type="match status" value="1"/>
</dbReference>
<dbReference type="RefSeq" id="WP_006916752.1">
    <property type="nucleotide sequence ID" value="NZ_GG698803.1"/>
</dbReference>
<dbReference type="Gene3D" id="3.40.50.2000">
    <property type="entry name" value="Glycogen Phosphorylase B"/>
    <property type="match status" value="2"/>
</dbReference>
<dbReference type="PIRSF" id="PIRSF007023">
    <property type="entry name" value="UDP-Galf_transf"/>
    <property type="match status" value="1"/>
</dbReference>
<evidence type="ECO:0000259" key="3">
    <source>
        <dbReference type="Pfam" id="PF26337"/>
    </source>
</evidence>
<dbReference type="HOGENOM" id="CLU_057651_1_0_9"/>
<name>C7XW37_9LACO</name>
<dbReference type="STRING" id="575594.HMPREF0501_00931"/>
<reference evidence="4 5" key="1">
    <citation type="submission" date="2009-06" db="EMBL/GenBank/DDBJ databases">
        <title>The Genome Sequence of Lactobacillus coleohominis strain 101-4-CHN.</title>
        <authorList>
            <consortium name="The Broad Institute Genome Sequencing Platform"/>
            <person name="Ward D."/>
            <person name="Young S.K."/>
            <person name="Zeng Q."/>
            <person name="Koehrsen M."/>
            <person name="Alvarado L."/>
            <person name="Berlin A."/>
            <person name="Borenstein D."/>
            <person name="Chen Z."/>
            <person name="Engels R."/>
            <person name="Freedman E."/>
            <person name="Gellesch M."/>
            <person name="Goldberg J."/>
            <person name="Griggs A."/>
            <person name="Gujja S."/>
            <person name="Heiman D."/>
            <person name="Hepburn T."/>
            <person name="Howarth C."/>
            <person name="Jen D."/>
            <person name="Larson L."/>
            <person name="Lewis B."/>
            <person name="Mehta T."/>
            <person name="Park D."/>
            <person name="Pearson M."/>
            <person name="Roberts A."/>
            <person name="Saif S."/>
            <person name="Shea T."/>
            <person name="Shenoy N."/>
            <person name="Sisk P."/>
            <person name="Stolte C."/>
            <person name="Sykes S."/>
            <person name="Walk T."/>
            <person name="White J."/>
            <person name="Yandava C."/>
            <person name="Liu Y."/>
            <person name="Xu Q."/>
            <person name="Lander E."/>
            <person name="Nusbaum C."/>
            <person name="Galagan J."/>
            <person name="Birren B."/>
        </authorList>
    </citation>
    <scope>NUCLEOTIDE SEQUENCE [LARGE SCALE GENOMIC DNA]</scope>
    <source>
        <strain evidence="4 5">101-4-CHN</strain>
    </source>
</reference>
<evidence type="ECO:0000259" key="2">
    <source>
        <dbReference type="Pfam" id="PF26334"/>
    </source>
</evidence>
<dbReference type="InterPro" id="IPR058592">
    <property type="entry name" value="Gtf3_C"/>
</dbReference>
<gene>
    <name evidence="4" type="ORF">HMPREF0501_00931</name>
</gene>
<evidence type="ECO:0000256" key="1">
    <source>
        <dbReference type="ARBA" id="ARBA00022679"/>
    </source>
</evidence>